<dbReference type="Proteomes" id="UP000663508">
    <property type="component" value="Chromosome"/>
</dbReference>
<evidence type="ECO:0000313" key="3">
    <source>
        <dbReference type="Proteomes" id="UP000663508"/>
    </source>
</evidence>
<reference evidence="2" key="1">
    <citation type="submission" date="2020-11" db="EMBL/GenBank/DDBJ databases">
        <title>Complete genome sequence of a novel pathogenic Methylobacterium strain isolated from rice in Vietnam.</title>
        <authorList>
            <person name="Lai K."/>
            <person name="Okazaki S."/>
            <person name="Higashi K."/>
            <person name="Mori H."/>
            <person name="Toyoda A."/>
            <person name="Kurokawa K."/>
        </authorList>
    </citation>
    <scope>NUCLEOTIDE SEQUENCE</scope>
    <source>
        <strain evidence="2">VL1</strain>
    </source>
</reference>
<gene>
    <name evidence="2" type="ORF">mvi_47200</name>
</gene>
<feature type="compositionally biased region" description="Basic and acidic residues" evidence="1">
    <location>
        <begin position="25"/>
        <end position="44"/>
    </location>
</feature>
<name>A0A8H8WY18_9HYPH</name>
<accession>A0A8H8WY18</accession>
<evidence type="ECO:0000256" key="1">
    <source>
        <dbReference type="SAM" id="MobiDB-lite"/>
    </source>
</evidence>
<feature type="compositionally biased region" description="Basic and acidic residues" evidence="1">
    <location>
        <begin position="1"/>
        <end position="18"/>
    </location>
</feature>
<dbReference type="KEGG" id="mind:mvi_47200"/>
<evidence type="ECO:0000313" key="2">
    <source>
        <dbReference type="EMBL" id="BCM86259.1"/>
    </source>
</evidence>
<protein>
    <submittedName>
        <fullName evidence="2">Uncharacterized protein</fullName>
    </submittedName>
</protein>
<organism evidence="2 3">
    <name type="scientific">Methylobacterium indicum</name>
    <dbReference type="NCBI Taxonomy" id="1775910"/>
    <lineage>
        <taxon>Bacteria</taxon>
        <taxon>Pseudomonadati</taxon>
        <taxon>Pseudomonadota</taxon>
        <taxon>Alphaproteobacteria</taxon>
        <taxon>Hyphomicrobiales</taxon>
        <taxon>Methylobacteriaceae</taxon>
        <taxon>Methylobacterium</taxon>
    </lineage>
</organism>
<dbReference type="EMBL" id="AP024145">
    <property type="protein sequence ID" value="BCM86259.1"/>
    <property type="molecule type" value="Genomic_DNA"/>
</dbReference>
<sequence length="123" mass="13288">MFDPDAGRPSRQDRERQEAAMPGGEPRRLRLVDDRQGGDGERPLPGEAGRQRLTALRGQLRNHLAALRQDPIDAGPRASPEEAETAAMLCRLAAEVTQLAEGWDRLAAAVSALSAGDEVPPEE</sequence>
<feature type="region of interest" description="Disordered" evidence="1">
    <location>
        <begin position="1"/>
        <end position="51"/>
    </location>
</feature>
<dbReference type="AlphaFoldDB" id="A0A8H8WY18"/>
<proteinExistence type="predicted"/>